<dbReference type="EMBL" id="GL376635">
    <property type="status" value="NOT_ANNOTATED_CDS"/>
    <property type="molecule type" value="Genomic_DNA"/>
</dbReference>
<evidence type="ECO:0000313" key="2">
    <source>
        <dbReference type="EnsemblProtists" id="PYU1_T006655"/>
    </source>
</evidence>
<dbReference type="STRING" id="431595.K3WNW3"/>
<organism evidence="2 3">
    <name type="scientific">Globisporangium ultimum (strain ATCC 200006 / CBS 805.95 / DAOM BR144)</name>
    <name type="common">Pythium ultimum</name>
    <dbReference type="NCBI Taxonomy" id="431595"/>
    <lineage>
        <taxon>Eukaryota</taxon>
        <taxon>Sar</taxon>
        <taxon>Stramenopiles</taxon>
        <taxon>Oomycota</taxon>
        <taxon>Peronosporomycetes</taxon>
        <taxon>Pythiales</taxon>
        <taxon>Pythiaceae</taxon>
        <taxon>Globisporangium</taxon>
    </lineage>
</organism>
<feature type="transmembrane region" description="Helical" evidence="1">
    <location>
        <begin position="48"/>
        <end position="68"/>
    </location>
</feature>
<dbReference type="InParanoid" id="K3WNW3"/>
<accession>K3WNW3</accession>
<protein>
    <submittedName>
        <fullName evidence="2">Uncharacterized protein</fullName>
    </submittedName>
</protein>
<dbReference type="VEuPathDB" id="FungiDB:PYU1_G006643"/>
<reference evidence="3" key="1">
    <citation type="journal article" date="2010" name="Genome Biol.">
        <title>Genome sequence of the necrotrophic plant pathogen Pythium ultimum reveals original pathogenicity mechanisms and effector repertoire.</title>
        <authorList>
            <person name="Levesque C.A."/>
            <person name="Brouwer H."/>
            <person name="Cano L."/>
            <person name="Hamilton J.P."/>
            <person name="Holt C."/>
            <person name="Huitema E."/>
            <person name="Raffaele S."/>
            <person name="Robideau G.P."/>
            <person name="Thines M."/>
            <person name="Win J."/>
            <person name="Zerillo M.M."/>
            <person name="Beakes G.W."/>
            <person name="Boore J.L."/>
            <person name="Busam D."/>
            <person name="Dumas B."/>
            <person name="Ferriera S."/>
            <person name="Fuerstenberg S.I."/>
            <person name="Gachon C.M."/>
            <person name="Gaulin E."/>
            <person name="Govers F."/>
            <person name="Grenville-Briggs L."/>
            <person name="Horner N."/>
            <person name="Hostetler J."/>
            <person name="Jiang R.H."/>
            <person name="Johnson J."/>
            <person name="Krajaejun T."/>
            <person name="Lin H."/>
            <person name="Meijer H.J."/>
            <person name="Moore B."/>
            <person name="Morris P."/>
            <person name="Phuntmart V."/>
            <person name="Puiu D."/>
            <person name="Shetty J."/>
            <person name="Stajich J.E."/>
            <person name="Tripathy S."/>
            <person name="Wawra S."/>
            <person name="van West P."/>
            <person name="Whitty B.R."/>
            <person name="Coutinho P.M."/>
            <person name="Henrissat B."/>
            <person name="Martin F."/>
            <person name="Thomas P.D."/>
            <person name="Tyler B.M."/>
            <person name="De Vries R.P."/>
            <person name="Kamoun S."/>
            <person name="Yandell M."/>
            <person name="Tisserat N."/>
            <person name="Buell C.R."/>
        </authorList>
    </citation>
    <scope>NUCLEOTIDE SEQUENCE</scope>
    <source>
        <strain evidence="3">DAOM:BR144</strain>
    </source>
</reference>
<keyword evidence="1" id="KW-1133">Transmembrane helix</keyword>
<name>K3WNW3_GLOUD</name>
<dbReference type="AlphaFoldDB" id="K3WNW3"/>
<keyword evidence="3" id="KW-1185">Reference proteome</keyword>
<keyword evidence="1" id="KW-0812">Transmembrane</keyword>
<evidence type="ECO:0000313" key="3">
    <source>
        <dbReference type="Proteomes" id="UP000019132"/>
    </source>
</evidence>
<proteinExistence type="predicted"/>
<dbReference type="Proteomes" id="UP000019132">
    <property type="component" value="Unassembled WGS sequence"/>
</dbReference>
<reference evidence="2" key="3">
    <citation type="submission" date="2015-02" db="UniProtKB">
        <authorList>
            <consortium name="EnsemblProtists"/>
        </authorList>
    </citation>
    <scope>IDENTIFICATION</scope>
    <source>
        <strain evidence="2">DAOM BR144</strain>
    </source>
</reference>
<evidence type="ECO:0000256" key="1">
    <source>
        <dbReference type="SAM" id="Phobius"/>
    </source>
</evidence>
<sequence>MLQELASSGTQDAQLASEQAVIATIELALPPWFSRKVLKFGDNLDTTVVILAQFMGVTALAPFAYHWYRPNDGI</sequence>
<reference evidence="3" key="2">
    <citation type="submission" date="2010-04" db="EMBL/GenBank/DDBJ databases">
        <authorList>
            <person name="Buell R."/>
            <person name="Hamilton J."/>
            <person name="Hostetler J."/>
        </authorList>
    </citation>
    <scope>NUCLEOTIDE SEQUENCE [LARGE SCALE GENOMIC DNA]</scope>
    <source>
        <strain evidence="3">DAOM:BR144</strain>
    </source>
</reference>
<keyword evidence="1" id="KW-0472">Membrane</keyword>
<dbReference type="HOGENOM" id="CLU_2693242_0_0_1"/>
<dbReference type="EnsemblProtists" id="PYU1_T006655">
    <property type="protein sequence ID" value="PYU1_T006655"/>
    <property type="gene ID" value="PYU1_G006643"/>
</dbReference>